<dbReference type="OrthoDB" id="87732at2157"/>
<evidence type="ECO:0000256" key="2">
    <source>
        <dbReference type="ARBA" id="ARBA00022448"/>
    </source>
</evidence>
<evidence type="ECO:0000313" key="7">
    <source>
        <dbReference type="EMBL" id="QGR15987.1"/>
    </source>
</evidence>
<dbReference type="RefSeq" id="WP_156013604.1">
    <property type="nucleotide sequence ID" value="NZ_CP045484.1"/>
</dbReference>
<dbReference type="GeneID" id="42799863"/>
<dbReference type="GO" id="GO:0005524">
    <property type="term" value="F:ATP binding"/>
    <property type="evidence" value="ECO:0007669"/>
    <property type="project" value="UniProtKB-KW"/>
</dbReference>
<gene>
    <name evidence="7" type="ORF">D1869_01410</name>
    <name evidence="6" type="ORF">HNQ62_000833</name>
</gene>
<dbReference type="EMBL" id="CP045484">
    <property type="protein sequence ID" value="QGR15987.1"/>
    <property type="molecule type" value="Genomic_DNA"/>
</dbReference>
<evidence type="ECO:0000259" key="5">
    <source>
        <dbReference type="PROSITE" id="PS50893"/>
    </source>
</evidence>
<evidence type="ECO:0000313" key="8">
    <source>
        <dbReference type="Proteomes" id="UP000427373"/>
    </source>
</evidence>
<dbReference type="SUPFAM" id="SSF52540">
    <property type="entry name" value="P-loop containing nucleoside triphosphate hydrolases"/>
    <property type="match status" value="1"/>
</dbReference>
<evidence type="ECO:0000313" key="9">
    <source>
        <dbReference type="Proteomes" id="UP000582213"/>
    </source>
</evidence>
<dbReference type="EMBL" id="JACHFY010000003">
    <property type="protein sequence ID" value="MBB5253091.1"/>
    <property type="molecule type" value="Genomic_DNA"/>
</dbReference>
<dbReference type="Proteomes" id="UP000427373">
    <property type="component" value="Chromosome"/>
</dbReference>
<protein>
    <submittedName>
        <fullName evidence="6">ABC-2 type transport system ATP-binding protein</fullName>
    </submittedName>
    <submittedName>
        <fullName evidence="7">ATP-binding cassette domain-containing protein</fullName>
    </submittedName>
</protein>
<dbReference type="CDD" id="cd03230">
    <property type="entry name" value="ABC_DR_subfamily_A"/>
    <property type="match status" value="1"/>
</dbReference>
<evidence type="ECO:0000256" key="3">
    <source>
        <dbReference type="ARBA" id="ARBA00022741"/>
    </source>
</evidence>
<proteinExistence type="inferred from homology"/>
<dbReference type="AlphaFoldDB" id="A0A650CEK9"/>
<dbReference type="InterPro" id="IPR025302">
    <property type="entry name" value="DrrA1/2-like_C"/>
</dbReference>
<organism evidence="7 8">
    <name type="scientific">Sulfurisphaera ohwakuensis</name>
    <dbReference type="NCBI Taxonomy" id="69656"/>
    <lineage>
        <taxon>Archaea</taxon>
        <taxon>Thermoproteota</taxon>
        <taxon>Thermoprotei</taxon>
        <taxon>Sulfolobales</taxon>
        <taxon>Sulfolobaceae</taxon>
        <taxon>Sulfurisphaera</taxon>
    </lineage>
</organism>
<keyword evidence="3" id="KW-0547">Nucleotide-binding</keyword>
<accession>A0A650CEK9</accession>
<dbReference type="InterPro" id="IPR027417">
    <property type="entry name" value="P-loop_NTPase"/>
</dbReference>
<dbReference type="Pfam" id="PF00005">
    <property type="entry name" value="ABC_tran"/>
    <property type="match status" value="1"/>
</dbReference>
<keyword evidence="8" id="KW-1185">Reference proteome</keyword>
<dbReference type="PANTHER" id="PTHR42711">
    <property type="entry name" value="ABC TRANSPORTER ATP-BINDING PROTEIN"/>
    <property type="match status" value="1"/>
</dbReference>
<dbReference type="InterPro" id="IPR050763">
    <property type="entry name" value="ABC_transporter_ATP-binding"/>
</dbReference>
<evidence type="ECO:0000256" key="4">
    <source>
        <dbReference type="ARBA" id="ARBA00022840"/>
    </source>
</evidence>
<dbReference type="InterPro" id="IPR003593">
    <property type="entry name" value="AAA+_ATPase"/>
</dbReference>
<comment type="similarity">
    <text evidence="1">Belongs to the ABC transporter superfamily.</text>
</comment>
<sequence length="304" mass="34670">MSIVIEHVSKSYGKIKVLKDINIPIKEPGCYAILGPNGAGKTTLFRVISTLVVPDNGTVKINGYDVFKEREKALKDVGFLVSVPEPPDFLTVKEFITFSARLRGKISDIEKLNKMLDLPSLNQRCGKLSKGQKRRTYLAALLAQDPKILVLDEPTDGLDPVEIIKIKEVIKEIKRDKIILYSSHILSEVSDICDYVYIMDKGKIIYNGSIYNIKRMFRPKSVKVEFNYEIPLDDIKRTLGALVTEVRQEGKMTFELEFDGTAITRREILRRLVDRYEVRNFYDVETNLEEAFVKILRVFGDGSV</sequence>
<name>A0A650CEK9_SULOH</name>
<keyword evidence="4 7" id="KW-0067">ATP-binding</keyword>
<dbReference type="KEGG" id="soh:D1869_01410"/>
<dbReference type="Pfam" id="PF13732">
    <property type="entry name" value="DrrA1-3_C"/>
    <property type="match status" value="1"/>
</dbReference>
<dbReference type="GO" id="GO:0016887">
    <property type="term" value="F:ATP hydrolysis activity"/>
    <property type="evidence" value="ECO:0007669"/>
    <property type="project" value="InterPro"/>
</dbReference>
<dbReference type="InterPro" id="IPR003439">
    <property type="entry name" value="ABC_transporter-like_ATP-bd"/>
</dbReference>
<feature type="domain" description="ABC transporter" evidence="5">
    <location>
        <begin position="3"/>
        <end position="226"/>
    </location>
</feature>
<evidence type="ECO:0000313" key="6">
    <source>
        <dbReference type="EMBL" id="MBB5253091.1"/>
    </source>
</evidence>
<keyword evidence="2" id="KW-0813">Transport</keyword>
<reference evidence="7 8" key="1">
    <citation type="submission" date="2019-10" db="EMBL/GenBank/DDBJ databases">
        <title>Genome Sequences from Six Type Strain Members of the Archaeal Family Sulfolobaceae: Acidianus ambivalens, Acidianus infernus, Metallosphaera prunae, Stygiolobus azoricus, Sulfolobus metallicus, and Sulfurisphaera ohwakuensis.</title>
        <authorList>
            <person name="Counts J.A."/>
            <person name="Kelly R.M."/>
        </authorList>
    </citation>
    <scope>NUCLEOTIDE SEQUENCE [LARGE SCALE GENOMIC DNA]</scope>
    <source>
        <strain evidence="7 8">TA-1</strain>
    </source>
</reference>
<reference evidence="6 9" key="2">
    <citation type="submission" date="2020-08" db="EMBL/GenBank/DDBJ databases">
        <title>Genomic Encyclopedia of Type Strains, Phase IV (KMG-IV): sequencing the most valuable type-strain genomes for metagenomic binning, comparative biology and taxonomic classification.</title>
        <authorList>
            <person name="Goeker M."/>
        </authorList>
    </citation>
    <scope>NUCLEOTIDE SEQUENCE [LARGE SCALE GENOMIC DNA]</scope>
    <source>
        <strain evidence="6 9">DSM 12421</strain>
    </source>
</reference>
<dbReference type="Gene3D" id="3.40.50.300">
    <property type="entry name" value="P-loop containing nucleotide triphosphate hydrolases"/>
    <property type="match status" value="1"/>
</dbReference>
<dbReference type="PANTHER" id="PTHR42711:SF5">
    <property type="entry name" value="ABC TRANSPORTER ATP-BINDING PROTEIN NATA"/>
    <property type="match status" value="1"/>
</dbReference>
<evidence type="ECO:0000256" key="1">
    <source>
        <dbReference type="ARBA" id="ARBA00005417"/>
    </source>
</evidence>
<dbReference type="PROSITE" id="PS50893">
    <property type="entry name" value="ABC_TRANSPORTER_2"/>
    <property type="match status" value="1"/>
</dbReference>
<dbReference type="SMART" id="SM00382">
    <property type="entry name" value="AAA"/>
    <property type="match status" value="1"/>
</dbReference>
<dbReference type="Proteomes" id="UP000582213">
    <property type="component" value="Unassembled WGS sequence"/>
</dbReference>